<feature type="domain" description="Myb-like" evidence="5">
    <location>
        <begin position="9"/>
        <end position="61"/>
    </location>
</feature>
<evidence type="ECO:0000313" key="7">
    <source>
        <dbReference type="Proteomes" id="UP000504608"/>
    </source>
</evidence>
<dbReference type="OrthoDB" id="2143914at2759"/>
<organism evidence="7 8">
    <name type="scientific">Cucurbita maxima</name>
    <name type="common">Pumpkin</name>
    <name type="synonym">Winter squash</name>
    <dbReference type="NCBI Taxonomy" id="3661"/>
    <lineage>
        <taxon>Eukaryota</taxon>
        <taxon>Viridiplantae</taxon>
        <taxon>Streptophyta</taxon>
        <taxon>Embryophyta</taxon>
        <taxon>Tracheophyta</taxon>
        <taxon>Spermatophyta</taxon>
        <taxon>Magnoliopsida</taxon>
        <taxon>eudicotyledons</taxon>
        <taxon>Gunneridae</taxon>
        <taxon>Pentapetalae</taxon>
        <taxon>rosids</taxon>
        <taxon>fabids</taxon>
        <taxon>Cucurbitales</taxon>
        <taxon>Cucurbitaceae</taxon>
        <taxon>Cucurbiteae</taxon>
        <taxon>Cucurbita</taxon>
    </lineage>
</organism>
<name>A0A6J1I4T6_CUCMA</name>
<dbReference type="KEGG" id="cmax:111469642"/>
<dbReference type="FunFam" id="1.10.10.60:FF:000001">
    <property type="entry name" value="MYB-related transcription factor"/>
    <property type="match status" value="1"/>
</dbReference>
<dbReference type="Proteomes" id="UP000504608">
    <property type="component" value="Unplaced"/>
</dbReference>
<dbReference type="InterPro" id="IPR001005">
    <property type="entry name" value="SANT/Myb"/>
</dbReference>
<feature type="domain" description="HTH myb-type" evidence="6">
    <location>
        <begin position="9"/>
        <end position="61"/>
    </location>
</feature>
<dbReference type="Gene3D" id="1.10.10.60">
    <property type="entry name" value="Homeodomain-like"/>
    <property type="match status" value="2"/>
</dbReference>
<evidence type="ECO:0000256" key="3">
    <source>
        <dbReference type="ARBA" id="ARBA00023125"/>
    </source>
</evidence>
<dbReference type="PANTHER" id="PTHR10641:SF1377">
    <property type="entry name" value="MYB-RELATED PROTEIN MYB4-LIKE"/>
    <property type="match status" value="1"/>
</dbReference>
<evidence type="ECO:0000256" key="1">
    <source>
        <dbReference type="ARBA" id="ARBA00004123"/>
    </source>
</evidence>
<keyword evidence="4" id="KW-0539">Nucleus</keyword>
<dbReference type="CDD" id="cd00167">
    <property type="entry name" value="SANT"/>
    <property type="match status" value="2"/>
</dbReference>
<comment type="subcellular location">
    <subcellularLocation>
        <location evidence="1">Nucleus</location>
    </subcellularLocation>
</comment>
<gene>
    <name evidence="8" type="primary">LOC111469642</name>
</gene>
<dbReference type="RefSeq" id="XP_022970743.1">
    <property type="nucleotide sequence ID" value="XM_023114975.1"/>
</dbReference>
<evidence type="ECO:0000259" key="5">
    <source>
        <dbReference type="PROSITE" id="PS50090"/>
    </source>
</evidence>
<dbReference type="GO" id="GO:0005634">
    <property type="term" value="C:nucleus"/>
    <property type="evidence" value="ECO:0007669"/>
    <property type="project" value="UniProtKB-SubCell"/>
</dbReference>
<dbReference type="InterPro" id="IPR009057">
    <property type="entry name" value="Homeodomain-like_sf"/>
</dbReference>
<keyword evidence="2" id="KW-0677">Repeat</keyword>
<dbReference type="GeneID" id="111469642"/>
<keyword evidence="3" id="KW-0238">DNA-binding</keyword>
<reference evidence="8" key="1">
    <citation type="submission" date="2025-08" db="UniProtKB">
        <authorList>
            <consortium name="RefSeq"/>
        </authorList>
    </citation>
    <scope>IDENTIFICATION</scope>
    <source>
        <tissue evidence="8">Young leaves</tissue>
    </source>
</reference>
<proteinExistence type="predicted"/>
<dbReference type="PROSITE" id="PS51294">
    <property type="entry name" value="HTH_MYB"/>
    <property type="match status" value="2"/>
</dbReference>
<sequence length="245" mass="28136">MVRSPIVDKDGVKRGAWSSEEDDKLMGYVQKHGPRKWRQVPCVPGLARCGKSCRLRWLNYLRPGLKKGNYTDEENDLICKLHEMHGNRWSMIATKLPERTDNEIKNHWNTHLKKLKKQVERISEPSTQPKPKKLRPNIASDLEAKTEEFTGYCSTKFGIVESSSLSLQTSSTSSDANFGRLNWAVEEYDQSGYGDLWNEPFIWDGDDVSYVLDGSMQFSPDNGMFSPQVHETTYDDYIDLFCSLL</sequence>
<dbReference type="InterPro" id="IPR017930">
    <property type="entry name" value="Myb_dom"/>
</dbReference>
<keyword evidence="7" id="KW-1185">Reference proteome</keyword>
<feature type="domain" description="HTH myb-type" evidence="6">
    <location>
        <begin position="62"/>
        <end position="116"/>
    </location>
</feature>
<dbReference type="GO" id="GO:0003677">
    <property type="term" value="F:DNA binding"/>
    <property type="evidence" value="ECO:0007669"/>
    <property type="project" value="UniProtKB-KW"/>
</dbReference>
<dbReference type="SMART" id="SM00717">
    <property type="entry name" value="SANT"/>
    <property type="match status" value="2"/>
</dbReference>
<dbReference type="PANTHER" id="PTHR10641">
    <property type="entry name" value="MYB FAMILY TRANSCRIPTION FACTOR"/>
    <property type="match status" value="1"/>
</dbReference>
<dbReference type="AlphaFoldDB" id="A0A6J1I4T6"/>
<dbReference type="Pfam" id="PF00249">
    <property type="entry name" value="Myb_DNA-binding"/>
    <property type="match status" value="2"/>
</dbReference>
<dbReference type="PROSITE" id="PS50090">
    <property type="entry name" value="MYB_LIKE"/>
    <property type="match status" value="2"/>
</dbReference>
<dbReference type="InterPro" id="IPR015495">
    <property type="entry name" value="Myb_TF_plants"/>
</dbReference>
<evidence type="ECO:0000259" key="6">
    <source>
        <dbReference type="PROSITE" id="PS51294"/>
    </source>
</evidence>
<evidence type="ECO:0000256" key="4">
    <source>
        <dbReference type="ARBA" id="ARBA00023242"/>
    </source>
</evidence>
<accession>A0A6J1I4T6</accession>
<dbReference type="SUPFAM" id="SSF46689">
    <property type="entry name" value="Homeodomain-like"/>
    <property type="match status" value="1"/>
</dbReference>
<protein>
    <submittedName>
        <fullName evidence="8">Transcription factor MYB8-like</fullName>
    </submittedName>
</protein>
<feature type="domain" description="Myb-like" evidence="5">
    <location>
        <begin position="62"/>
        <end position="112"/>
    </location>
</feature>
<evidence type="ECO:0000256" key="2">
    <source>
        <dbReference type="ARBA" id="ARBA00022737"/>
    </source>
</evidence>
<evidence type="ECO:0000313" key="8">
    <source>
        <dbReference type="RefSeq" id="XP_022970743.1"/>
    </source>
</evidence>